<dbReference type="HAMAP" id="MF_00312">
    <property type="entry name" value="ATP_synth_F_arch"/>
    <property type="match status" value="1"/>
</dbReference>
<dbReference type="AlphaFoldDB" id="A0A7C5RF81"/>
<comment type="similarity">
    <text evidence="1 4">Belongs to the V-ATPase F subunit family.</text>
</comment>
<sequence>MRIAVIVDPDAAGGFRLAGLEAYPATTPEEARARLEELVQAGRYALVAVDQGLLPEPEKAVERLMRGKDLPVLLPIAGLKEAFQNPDVEGYMRELVRRTIGFDIKL</sequence>
<proteinExistence type="inferred from homology"/>
<dbReference type="InterPro" id="IPR022944">
    <property type="entry name" value="ATPase_V1-cplx_fsu_bac/arc"/>
</dbReference>
<gene>
    <name evidence="4" type="primary">atpF</name>
    <name evidence="5" type="ORF">ENM28_07155</name>
</gene>
<accession>A0A7C5RF81</accession>
<protein>
    <recommendedName>
        <fullName evidence="4">V-type ATP synthase subunit F</fullName>
    </recommendedName>
    <alternativeName>
        <fullName evidence="4">V-ATPase subunit F</fullName>
    </alternativeName>
</protein>
<evidence type="ECO:0000313" key="5">
    <source>
        <dbReference type="EMBL" id="HHM68462.1"/>
    </source>
</evidence>
<evidence type="ECO:0000256" key="2">
    <source>
        <dbReference type="ARBA" id="ARBA00022448"/>
    </source>
</evidence>
<reference evidence="5" key="1">
    <citation type="journal article" date="2020" name="mSystems">
        <title>Genome- and Community-Level Interaction Insights into Carbon Utilization and Element Cycling Functions of Hydrothermarchaeota in Hydrothermal Sediment.</title>
        <authorList>
            <person name="Zhou Z."/>
            <person name="Liu Y."/>
            <person name="Xu W."/>
            <person name="Pan J."/>
            <person name="Luo Z.H."/>
            <person name="Li M."/>
        </authorList>
    </citation>
    <scope>NUCLEOTIDE SEQUENCE [LARGE SCALE GENOMIC DNA]</scope>
    <source>
        <strain evidence="5">SpSt-1071</strain>
    </source>
</reference>
<dbReference type="EMBL" id="DRXE01000257">
    <property type="protein sequence ID" value="HHM68462.1"/>
    <property type="molecule type" value="Genomic_DNA"/>
</dbReference>
<dbReference type="GO" id="GO:0046933">
    <property type="term" value="F:proton-transporting ATP synthase activity, rotational mechanism"/>
    <property type="evidence" value="ECO:0007669"/>
    <property type="project" value="UniProtKB-UniRule"/>
</dbReference>
<dbReference type="Gene3D" id="6.10.140.810">
    <property type="match status" value="1"/>
</dbReference>
<evidence type="ECO:0000256" key="3">
    <source>
        <dbReference type="ARBA" id="ARBA00023065"/>
    </source>
</evidence>
<organism evidence="5">
    <name type="scientific">Thermus caliditerrae</name>
    <dbReference type="NCBI Taxonomy" id="1330700"/>
    <lineage>
        <taxon>Bacteria</taxon>
        <taxon>Thermotogati</taxon>
        <taxon>Deinococcota</taxon>
        <taxon>Deinococci</taxon>
        <taxon>Thermales</taxon>
        <taxon>Thermaceae</taxon>
        <taxon>Thermus</taxon>
    </lineage>
</organism>
<dbReference type="Pfam" id="PF01990">
    <property type="entry name" value="ATP-synt_F"/>
    <property type="match status" value="1"/>
</dbReference>
<evidence type="ECO:0000256" key="4">
    <source>
        <dbReference type="HAMAP-Rule" id="MF_00312"/>
    </source>
</evidence>
<dbReference type="GO" id="GO:0005524">
    <property type="term" value="F:ATP binding"/>
    <property type="evidence" value="ECO:0007669"/>
    <property type="project" value="UniProtKB-UniRule"/>
</dbReference>
<evidence type="ECO:0000256" key="1">
    <source>
        <dbReference type="ARBA" id="ARBA00010148"/>
    </source>
</evidence>
<keyword evidence="2 4" id="KW-0813">Transport</keyword>
<name>A0A7C5RF81_9DEIN</name>
<comment type="caution">
    <text evidence="5">The sequence shown here is derived from an EMBL/GenBank/DDBJ whole genome shotgun (WGS) entry which is preliminary data.</text>
</comment>
<keyword evidence="4" id="KW-0066">ATP synthesis</keyword>
<dbReference type="Gene3D" id="3.40.50.10580">
    <property type="entry name" value="ATPase, V1 complex, subunit F"/>
    <property type="match status" value="1"/>
</dbReference>
<dbReference type="GO" id="GO:0046961">
    <property type="term" value="F:proton-transporting ATPase activity, rotational mechanism"/>
    <property type="evidence" value="ECO:0007669"/>
    <property type="project" value="InterPro"/>
</dbReference>
<keyword evidence="4" id="KW-0375">Hydrogen ion transport</keyword>
<keyword evidence="3 4" id="KW-0406">Ion transport</keyword>
<dbReference type="InterPro" id="IPR036906">
    <property type="entry name" value="ATPase_V1_fsu_sf"/>
</dbReference>
<dbReference type="SUPFAM" id="SSF159468">
    <property type="entry name" value="AtpF-like"/>
    <property type="match status" value="1"/>
</dbReference>
<comment type="function">
    <text evidence="4">Produces ATP from ADP in the presence of a proton gradient across the membrane.</text>
</comment>
<dbReference type="GO" id="GO:0042777">
    <property type="term" value="P:proton motive force-driven plasma membrane ATP synthesis"/>
    <property type="evidence" value="ECO:0007669"/>
    <property type="project" value="UniProtKB-UniRule"/>
</dbReference>
<dbReference type="InterPro" id="IPR008218">
    <property type="entry name" value="ATPase_V1-cplx_f_g_su"/>
</dbReference>
<dbReference type="OrthoDB" id="32611at2"/>